<sequence length="301" mass="33785">MKKIIRKTKLFMDTVVDIKVVTSKSLDETEISINRAFNFFREVERACSRFSLESELMKVCKQINTPVAVSPLLFEPLKFALEVAKWTNGIFDPTVGQILENAGFNQHYLTEDFIQNNTSDKVSYSDIFLNEEDKTVRLKKPLVIDLGAVAKGFAIDLAVNELRQFDGFIVNAGGDLFAGGLDELGENWKIGIQHPLYKEKIIHTIEISNMAVCTSGSYERKSDLNPEVHHIINPKNKKSPTELISCSIIAPYTMMADAFSTTCFLMGRKKGLTLLEEVDLGGILISSDLQIYQKGVDNIDY</sequence>
<evidence type="ECO:0000313" key="13">
    <source>
        <dbReference type="Proteomes" id="UP000830639"/>
    </source>
</evidence>
<accession>A0ABY4JVJ8</accession>
<evidence type="ECO:0000256" key="8">
    <source>
        <dbReference type="ARBA" id="ARBA00022842"/>
    </source>
</evidence>
<dbReference type="RefSeq" id="WP_248269249.1">
    <property type="nucleotide sequence ID" value="NZ_CP096034.1"/>
</dbReference>
<evidence type="ECO:0000313" key="12">
    <source>
        <dbReference type="EMBL" id="UPM56345.1"/>
    </source>
</evidence>
<evidence type="ECO:0000256" key="2">
    <source>
        <dbReference type="ARBA" id="ARBA00011955"/>
    </source>
</evidence>
<keyword evidence="4 11" id="KW-0285">Flavoprotein</keyword>
<comment type="similarity">
    <text evidence="11">Belongs to the ApbE family.</text>
</comment>
<evidence type="ECO:0000256" key="5">
    <source>
        <dbReference type="ARBA" id="ARBA00022679"/>
    </source>
</evidence>
<evidence type="ECO:0000256" key="11">
    <source>
        <dbReference type="PIRNR" id="PIRNR006268"/>
    </source>
</evidence>
<evidence type="ECO:0000256" key="6">
    <source>
        <dbReference type="ARBA" id="ARBA00022723"/>
    </source>
</evidence>
<proteinExistence type="inferred from homology"/>
<evidence type="ECO:0000256" key="1">
    <source>
        <dbReference type="ARBA" id="ARBA00001946"/>
    </source>
</evidence>
<gene>
    <name evidence="12" type="ORF">MY490_11130</name>
</gene>
<dbReference type="PANTHER" id="PTHR30040">
    <property type="entry name" value="THIAMINE BIOSYNTHESIS LIPOPROTEIN APBE"/>
    <property type="match status" value="1"/>
</dbReference>
<dbReference type="GO" id="GO:0016740">
    <property type="term" value="F:transferase activity"/>
    <property type="evidence" value="ECO:0007669"/>
    <property type="project" value="UniProtKB-KW"/>
</dbReference>
<dbReference type="InterPro" id="IPR024932">
    <property type="entry name" value="ApbE"/>
</dbReference>
<evidence type="ECO:0000256" key="10">
    <source>
        <dbReference type="ARBA" id="ARBA00048540"/>
    </source>
</evidence>
<keyword evidence="13" id="KW-1185">Reference proteome</keyword>
<dbReference type="SUPFAM" id="SSF143631">
    <property type="entry name" value="ApbE-like"/>
    <property type="match status" value="1"/>
</dbReference>
<dbReference type="Gene3D" id="3.10.520.10">
    <property type="entry name" value="ApbE-like domains"/>
    <property type="match status" value="1"/>
</dbReference>
<name>A0ABY4JVJ8_9BACI</name>
<evidence type="ECO:0000256" key="4">
    <source>
        <dbReference type="ARBA" id="ARBA00022630"/>
    </source>
</evidence>
<dbReference type="Proteomes" id="UP000830639">
    <property type="component" value="Chromosome"/>
</dbReference>
<keyword evidence="6 11" id="KW-0479">Metal-binding</keyword>
<organism evidence="12 13">
    <name type="scientific">Gottfriedia acidiceleris</name>
    <dbReference type="NCBI Taxonomy" id="371036"/>
    <lineage>
        <taxon>Bacteria</taxon>
        <taxon>Bacillati</taxon>
        <taxon>Bacillota</taxon>
        <taxon>Bacilli</taxon>
        <taxon>Bacillales</taxon>
        <taxon>Bacillaceae</taxon>
        <taxon>Gottfriedia</taxon>
    </lineage>
</organism>
<dbReference type="InterPro" id="IPR003374">
    <property type="entry name" value="ApbE-like_sf"/>
</dbReference>
<dbReference type="EC" id="2.7.1.180" evidence="2 11"/>
<protein>
    <recommendedName>
        <fullName evidence="3 11">FAD:protein FMN transferase</fullName>
        <ecNumber evidence="2 11">2.7.1.180</ecNumber>
    </recommendedName>
    <alternativeName>
        <fullName evidence="9 11">Flavin transferase</fullName>
    </alternativeName>
</protein>
<dbReference type="PIRSF" id="PIRSF006268">
    <property type="entry name" value="ApbE"/>
    <property type="match status" value="1"/>
</dbReference>
<keyword evidence="7 11" id="KW-0274">FAD</keyword>
<dbReference type="EMBL" id="CP096034">
    <property type="protein sequence ID" value="UPM56345.1"/>
    <property type="molecule type" value="Genomic_DNA"/>
</dbReference>
<evidence type="ECO:0000256" key="3">
    <source>
        <dbReference type="ARBA" id="ARBA00016337"/>
    </source>
</evidence>
<comment type="cofactor">
    <cofactor evidence="1">
        <name>Mg(2+)</name>
        <dbReference type="ChEBI" id="CHEBI:18420"/>
    </cofactor>
</comment>
<keyword evidence="5 11" id="KW-0808">Transferase</keyword>
<reference evidence="12 13" key="1">
    <citation type="submission" date="2022-04" db="EMBL/GenBank/DDBJ databases">
        <title>Mechanism of arsenic methylation and mitigation arsenic toxicity by Bacillus sp. LH14 from an Arsenic-Contaminated Paddy Soil.</title>
        <authorList>
            <person name="Wang D."/>
        </authorList>
    </citation>
    <scope>NUCLEOTIDE SEQUENCE [LARGE SCALE GENOMIC DNA]</scope>
    <source>
        <strain evidence="12 13">LH14</strain>
    </source>
</reference>
<comment type="catalytic activity">
    <reaction evidence="10 11">
        <text>L-threonyl-[protein] + FAD = FMN-L-threonyl-[protein] + AMP + H(+)</text>
        <dbReference type="Rhea" id="RHEA:36847"/>
        <dbReference type="Rhea" id="RHEA-COMP:11060"/>
        <dbReference type="Rhea" id="RHEA-COMP:11061"/>
        <dbReference type="ChEBI" id="CHEBI:15378"/>
        <dbReference type="ChEBI" id="CHEBI:30013"/>
        <dbReference type="ChEBI" id="CHEBI:57692"/>
        <dbReference type="ChEBI" id="CHEBI:74257"/>
        <dbReference type="ChEBI" id="CHEBI:456215"/>
        <dbReference type="EC" id="2.7.1.180"/>
    </reaction>
</comment>
<dbReference type="PANTHER" id="PTHR30040:SF2">
    <property type="entry name" value="FAD:PROTEIN FMN TRANSFERASE"/>
    <property type="match status" value="1"/>
</dbReference>
<dbReference type="Pfam" id="PF02424">
    <property type="entry name" value="ApbE"/>
    <property type="match status" value="1"/>
</dbReference>
<keyword evidence="8 11" id="KW-0460">Magnesium</keyword>
<evidence type="ECO:0000256" key="7">
    <source>
        <dbReference type="ARBA" id="ARBA00022827"/>
    </source>
</evidence>
<evidence type="ECO:0000256" key="9">
    <source>
        <dbReference type="ARBA" id="ARBA00031306"/>
    </source>
</evidence>